<comment type="function">
    <text evidence="1 11">TRAP proteins are part of a complex whose function is to bind calcium to the ER membrane and thereby regulate the retention of ER resident proteins.</text>
</comment>
<evidence type="ECO:0000256" key="9">
    <source>
        <dbReference type="ARBA" id="ARBA00023136"/>
    </source>
</evidence>
<keyword evidence="16" id="KW-1185">Reference proteome</keyword>
<sequence>MATAKATLILILASLSVIINGESDSDKAMNTAHIIASKFGLSQYAVEGMDYVISYHLYNVGDKVATKVILDDRDGFPSQAFEIIRGLLLIRWERILPGSNVSHSVVVRPRAIGAFNYTAAQVTYLSSDDAKEPRIGYTTAPGEGYIYRQRDYDRKFSANISVWLVFILLITPSTLIPFALWYQSKSKYEQELINRKNK</sequence>
<evidence type="ECO:0000256" key="10">
    <source>
        <dbReference type="ARBA" id="ARBA00023180"/>
    </source>
</evidence>
<protein>
    <recommendedName>
        <fullName evidence="4 11">Translocon-associated protein subunit beta</fullName>
        <shortName evidence="11">TRAP-beta</shortName>
    </recommendedName>
    <alternativeName>
        <fullName evidence="11">Signal sequence receptor subunit beta</fullName>
    </alternativeName>
</protein>
<evidence type="ECO:0000256" key="8">
    <source>
        <dbReference type="ARBA" id="ARBA00022989"/>
    </source>
</evidence>
<keyword evidence="8 12" id="KW-1133">Transmembrane helix</keyword>
<evidence type="ECO:0000256" key="2">
    <source>
        <dbReference type="ARBA" id="ARBA00004115"/>
    </source>
</evidence>
<comment type="subunit">
    <text evidence="11">Heterotetramer of TRAP-alpha, TRAP-beta, TRAP-delta and TRAP-gamma.</text>
</comment>
<dbReference type="Proteomes" id="UP000038040">
    <property type="component" value="Unplaced"/>
</dbReference>
<evidence type="ECO:0000256" key="12">
    <source>
        <dbReference type="SAM" id="Phobius"/>
    </source>
</evidence>
<evidence type="ECO:0000313" key="14">
    <source>
        <dbReference type="EMBL" id="VDN53506.1"/>
    </source>
</evidence>
<feature type="transmembrane region" description="Helical" evidence="12">
    <location>
        <begin position="160"/>
        <end position="182"/>
    </location>
</feature>
<name>A0A0N4UPM2_DRAME</name>
<dbReference type="InterPro" id="IPR008856">
    <property type="entry name" value="TRAP_beta"/>
</dbReference>
<dbReference type="PANTHER" id="PTHR12861">
    <property type="entry name" value="TRANSLOCON-ASSOCIATED PROTEIN, BETA SUBUNIT PRECURSOR TRAP-BETA SIGNAL SEQUENCE RECEPTOR BETA SUBUNIT"/>
    <property type="match status" value="1"/>
</dbReference>
<evidence type="ECO:0000256" key="1">
    <source>
        <dbReference type="ARBA" id="ARBA00002838"/>
    </source>
</evidence>
<dbReference type="Pfam" id="PF05753">
    <property type="entry name" value="TRAP_beta"/>
    <property type="match status" value="1"/>
</dbReference>
<accession>A0A0N4UPM2</accession>
<dbReference type="PANTHER" id="PTHR12861:SF3">
    <property type="entry name" value="TRANSLOCON-ASSOCIATED PROTEIN SUBUNIT BETA"/>
    <property type="match status" value="1"/>
</dbReference>
<reference evidence="17" key="1">
    <citation type="submission" date="2017-02" db="UniProtKB">
        <authorList>
            <consortium name="WormBaseParasite"/>
        </authorList>
    </citation>
    <scope>IDENTIFICATION</scope>
</reference>
<evidence type="ECO:0000256" key="4">
    <source>
        <dbReference type="ARBA" id="ARBA00021110"/>
    </source>
</evidence>
<evidence type="ECO:0000256" key="11">
    <source>
        <dbReference type="PIRNR" id="PIRNR016400"/>
    </source>
</evidence>
<evidence type="ECO:0000256" key="6">
    <source>
        <dbReference type="ARBA" id="ARBA00022729"/>
    </source>
</evidence>
<evidence type="ECO:0000313" key="16">
    <source>
        <dbReference type="Proteomes" id="UP000274756"/>
    </source>
</evidence>
<evidence type="ECO:0000313" key="15">
    <source>
        <dbReference type="Proteomes" id="UP000038040"/>
    </source>
</evidence>
<evidence type="ECO:0000256" key="7">
    <source>
        <dbReference type="ARBA" id="ARBA00022824"/>
    </source>
</evidence>
<proteinExistence type="inferred from homology"/>
<dbReference type="AlphaFoldDB" id="A0A0N4UPM2"/>
<dbReference type="OrthoDB" id="5860827at2759"/>
<dbReference type="PIRSF" id="PIRSF016400">
    <property type="entry name" value="TRAP_beta"/>
    <property type="match status" value="1"/>
</dbReference>
<keyword evidence="9 11" id="KW-0472">Membrane</keyword>
<gene>
    <name evidence="14" type="ORF">DME_LOCUS3479</name>
</gene>
<evidence type="ECO:0000256" key="5">
    <source>
        <dbReference type="ARBA" id="ARBA00022692"/>
    </source>
</evidence>
<comment type="subcellular location">
    <subcellularLocation>
        <location evidence="2">Endoplasmic reticulum membrane</location>
        <topology evidence="2">Single-pass type I membrane protein</topology>
    </subcellularLocation>
</comment>
<evidence type="ECO:0000256" key="13">
    <source>
        <dbReference type="SAM" id="SignalP"/>
    </source>
</evidence>
<organism evidence="15 17">
    <name type="scientific">Dracunculus medinensis</name>
    <name type="common">Guinea worm</name>
    <dbReference type="NCBI Taxonomy" id="318479"/>
    <lineage>
        <taxon>Eukaryota</taxon>
        <taxon>Metazoa</taxon>
        <taxon>Ecdysozoa</taxon>
        <taxon>Nematoda</taxon>
        <taxon>Chromadorea</taxon>
        <taxon>Rhabditida</taxon>
        <taxon>Spirurina</taxon>
        <taxon>Dracunculoidea</taxon>
        <taxon>Dracunculidae</taxon>
        <taxon>Dracunculus</taxon>
    </lineage>
</organism>
<reference evidence="14 16" key="2">
    <citation type="submission" date="2018-11" db="EMBL/GenBank/DDBJ databases">
        <authorList>
            <consortium name="Pathogen Informatics"/>
        </authorList>
    </citation>
    <scope>NUCLEOTIDE SEQUENCE [LARGE SCALE GENOMIC DNA]</scope>
</reference>
<feature type="chain" id="PRO_5033230068" description="Translocon-associated protein subunit beta" evidence="13">
    <location>
        <begin position="22"/>
        <end position="198"/>
    </location>
</feature>
<keyword evidence="6 13" id="KW-0732">Signal</keyword>
<evidence type="ECO:0000256" key="3">
    <source>
        <dbReference type="ARBA" id="ARBA00005610"/>
    </source>
</evidence>
<dbReference type="WBParaSite" id="DME_0000991401-mRNA-1">
    <property type="protein sequence ID" value="DME_0000991401-mRNA-1"/>
    <property type="gene ID" value="DME_0000991401"/>
</dbReference>
<keyword evidence="10" id="KW-0325">Glycoprotein</keyword>
<dbReference type="EMBL" id="UYYG01000138">
    <property type="protein sequence ID" value="VDN53506.1"/>
    <property type="molecule type" value="Genomic_DNA"/>
</dbReference>
<dbReference type="GO" id="GO:0005789">
    <property type="term" value="C:endoplasmic reticulum membrane"/>
    <property type="evidence" value="ECO:0007669"/>
    <property type="project" value="UniProtKB-SubCell"/>
</dbReference>
<comment type="similarity">
    <text evidence="3 11">Belongs to the TRAP-beta family.</text>
</comment>
<dbReference type="STRING" id="318479.A0A0N4UPM2"/>
<feature type="signal peptide" evidence="13">
    <location>
        <begin position="1"/>
        <end position="21"/>
    </location>
</feature>
<dbReference type="Proteomes" id="UP000274756">
    <property type="component" value="Unassembled WGS sequence"/>
</dbReference>
<evidence type="ECO:0000313" key="17">
    <source>
        <dbReference type="WBParaSite" id="DME_0000991401-mRNA-1"/>
    </source>
</evidence>
<keyword evidence="7 11" id="KW-0256">Endoplasmic reticulum</keyword>
<keyword evidence="5 12" id="KW-0812">Transmembrane</keyword>